<evidence type="ECO:0000256" key="1">
    <source>
        <dbReference type="ARBA" id="ARBA00022490"/>
    </source>
</evidence>
<dbReference type="Gene3D" id="2.160.10.10">
    <property type="entry name" value="Hexapeptide repeat proteins"/>
    <property type="match status" value="1"/>
</dbReference>
<gene>
    <name evidence="9" type="ORF">METZ01_LOCUS32027</name>
</gene>
<dbReference type="EMBL" id="UINC01001376">
    <property type="protein sequence ID" value="SUZ79173.1"/>
    <property type="molecule type" value="Genomic_DNA"/>
</dbReference>
<dbReference type="GO" id="GO:0008780">
    <property type="term" value="F:acyl-[acyl-carrier-protein]-UDP-N-acetylglucosamine O-acyltransferase activity"/>
    <property type="evidence" value="ECO:0007669"/>
    <property type="project" value="InterPro"/>
</dbReference>
<keyword evidence="4" id="KW-0808">Transferase</keyword>
<dbReference type="PANTHER" id="PTHR43480:SF1">
    <property type="entry name" value="ACYL-[ACYL-CARRIER-PROTEIN]--UDP-N-ACETYLGLUCOSAMINE O-ACYLTRANSFERASE, MITOCHONDRIAL-RELATED"/>
    <property type="match status" value="1"/>
</dbReference>
<evidence type="ECO:0000313" key="9">
    <source>
        <dbReference type="EMBL" id="SUZ79173.1"/>
    </source>
</evidence>
<organism evidence="9">
    <name type="scientific">marine metagenome</name>
    <dbReference type="NCBI Taxonomy" id="408172"/>
    <lineage>
        <taxon>unclassified sequences</taxon>
        <taxon>metagenomes</taxon>
        <taxon>ecological metagenomes</taxon>
    </lineage>
</organism>
<dbReference type="PROSITE" id="PS00101">
    <property type="entry name" value="HEXAPEP_TRANSFERASES"/>
    <property type="match status" value="1"/>
</dbReference>
<sequence>MHHPTAIIDPKAKLDKDVEVGPYCVIGPNVKVGSGTILESHVILKGNTKIGKKNHIFQFSTVGDGSPDKKYKGEPTRLVIGDENQIREGVTIHRGTVQEKGVTKIGNRNLLLAYSHVAHDCEIEDDVVLTNQAALAGAVKVGTGAILAGYAIVHQFCSVGAYSFCAMGSTVNKDVPAFVRVRGNPAKPYGINTVGLRRIGYSKRAIEALRSAYRSIYRKNLTIEEALKELRPLGQKHKEVKLFNQTIRKSTRGIVR</sequence>
<dbReference type="CDD" id="cd03351">
    <property type="entry name" value="LbH_UDP-GlcNAc_AT"/>
    <property type="match status" value="1"/>
</dbReference>
<dbReference type="NCBIfam" id="NF003657">
    <property type="entry name" value="PRK05289.1"/>
    <property type="match status" value="1"/>
</dbReference>
<proteinExistence type="predicted"/>
<keyword evidence="3" id="KW-0441">Lipid A biosynthesis</keyword>
<dbReference type="GO" id="GO:0016020">
    <property type="term" value="C:membrane"/>
    <property type="evidence" value="ECO:0007669"/>
    <property type="project" value="GOC"/>
</dbReference>
<evidence type="ECO:0000256" key="3">
    <source>
        <dbReference type="ARBA" id="ARBA00022556"/>
    </source>
</evidence>
<dbReference type="SUPFAM" id="SSF51161">
    <property type="entry name" value="Trimeric LpxA-like enzymes"/>
    <property type="match status" value="1"/>
</dbReference>
<evidence type="ECO:0000256" key="5">
    <source>
        <dbReference type="ARBA" id="ARBA00023098"/>
    </source>
</evidence>
<dbReference type="Pfam" id="PF13720">
    <property type="entry name" value="Acetyltransf_11"/>
    <property type="match status" value="1"/>
</dbReference>
<dbReference type="NCBIfam" id="TIGR01852">
    <property type="entry name" value="lipid_A_lpxA"/>
    <property type="match status" value="1"/>
</dbReference>
<evidence type="ECO:0000259" key="7">
    <source>
        <dbReference type="Pfam" id="PF13720"/>
    </source>
</evidence>
<dbReference type="Gene3D" id="1.20.1180.10">
    <property type="entry name" value="Udp N-acetylglucosamine O-acyltransferase, C-terminal domain"/>
    <property type="match status" value="1"/>
</dbReference>
<reference evidence="9" key="1">
    <citation type="submission" date="2018-05" db="EMBL/GenBank/DDBJ databases">
        <authorList>
            <person name="Lanie J.A."/>
            <person name="Ng W.-L."/>
            <person name="Kazmierczak K.M."/>
            <person name="Andrzejewski T.M."/>
            <person name="Davidsen T.M."/>
            <person name="Wayne K.J."/>
            <person name="Tettelin H."/>
            <person name="Glass J.I."/>
            <person name="Rusch D."/>
            <person name="Podicherti R."/>
            <person name="Tsui H.-C.T."/>
            <person name="Winkler M.E."/>
        </authorList>
    </citation>
    <scope>NUCLEOTIDE SEQUENCE</scope>
</reference>
<dbReference type="InterPro" id="IPR037157">
    <property type="entry name" value="Acetyltransf_C_sf"/>
</dbReference>
<dbReference type="AlphaFoldDB" id="A0A381QNQ4"/>
<dbReference type="GO" id="GO:0009245">
    <property type="term" value="P:lipid A biosynthetic process"/>
    <property type="evidence" value="ECO:0007669"/>
    <property type="project" value="UniProtKB-KW"/>
</dbReference>
<evidence type="ECO:0000256" key="6">
    <source>
        <dbReference type="ARBA" id="ARBA00023315"/>
    </source>
</evidence>
<dbReference type="Pfam" id="PF25087">
    <property type="entry name" value="GMPPB_C"/>
    <property type="match status" value="1"/>
</dbReference>
<dbReference type="PIRSF" id="PIRSF000456">
    <property type="entry name" value="UDP-GlcNAc_acltr"/>
    <property type="match status" value="1"/>
</dbReference>
<keyword evidence="6" id="KW-0012">Acyltransferase</keyword>
<name>A0A381QNQ4_9ZZZZ</name>
<dbReference type="InterPro" id="IPR011004">
    <property type="entry name" value="Trimer_LpxA-like_sf"/>
</dbReference>
<dbReference type="InterPro" id="IPR010137">
    <property type="entry name" value="Lipid_A_LpxA"/>
</dbReference>
<dbReference type="InterPro" id="IPR029098">
    <property type="entry name" value="Acetyltransf_C"/>
</dbReference>
<protein>
    <submittedName>
        <fullName evidence="9">Uncharacterized protein</fullName>
    </submittedName>
</protein>
<keyword evidence="5" id="KW-0443">Lipid metabolism</keyword>
<keyword evidence="2" id="KW-0444">Lipid biosynthesis</keyword>
<feature type="domain" description="Mannose-1-phosphate guanyltransferase C-terminal" evidence="8">
    <location>
        <begin position="4"/>
        <end position="97"/>
    </location>
</feature>
<accession>A0A381QNQ4</accession>
<dbReference type="PANTHER" id="PTHR43480">
    <property type="entry name" value="ACYL-[ACYL-CARRIER-PROTEIN]--UDP-N-ACETYLGLUCOSAMINE O-ACYLTRANSFERASE"/>
    <property type="match status" value="1"/>
</dbReference>
<evidence type="ECO:0000259" key="8">
    <source>
        <dbReference type="Pfam" id="PF25087"/>
    </source>
</evidence>
<feature type="domain" description="UDP N-acetylglucosamine O-acyltransferase C-terminal" evidence="7">
    <location>
        <begin position="174"/>
        <end position="255"/>
    </location>
</feature>
<dbReference type="InterPro" id="IPR018357">
    <property type="entry name" value="Hexapep_transf_CS"/>
</dbReference>
<evidence type="ECO:0000256" key="2">
    <source>
        <dbReference type="ARBA" id="ARBA00022516"/>
    </source>
</evidence>
<dbReference type="InterPro" id="IPR056729">
    <property type="entry name" value="GMPPB_C"/>
</dbReference>
<keyword evidence="1" id="KW-0963">Cytoplasm</keyword>
<evidence type="ECO:0000256" key="4">
    <source>
        <dbReference type="ARBA" id="ARBA00022679"/>
    </source>
</evidence>